<name>A0A2T0WV94_9BACT</name>
<dbReference type="AlphaFoldDB" id="A0A2T0WV94"/>
<comment type="caution">
    <text evidence="2">The sequence shown here is derived from an EMBL/GenBank/DDBJ whole genome shotgun (WGS) entry which is preliminary data.</text>
</comment>
<keyword evidence="3" id="KW-1185">Reference proteome</keyword>
<dbReference type="Gene3D" id="3.40.50.150">
    <property type="entry name" value="Vaccinia Virus protein VP39"/>
    <property type="match status" value="1"/>
</dbReference>
<dbReference type="OrthoDB" id="270332at2"/>
<accession>A0A2T0WV94</accession>
<dbReference type="EMBL" id="PVTR01000001">
    <property type="protein sequence ID" value="PRY90600.1"/>
    <property type="molecule type" value="Genomic_DNA"/>
</dbReference>
<proteinExistence type="predicted"/>
<dbReference type="Proteomes" id="UP000238157">
    <property type="component" value="Unassembled WGS sequence"/>
</dbReference>
<sequence>MFNSDFYPTPEAVIERITEGIAFPESKILEPHAGSGNMVDYCLIRGAEVIASEKEPKLRAMLKCRVIEDDFFKVKSAQISHISHIIMNPPFSEDARHILHAWEIAPEGCEIRALCNWETVANIYNRTRKVLKRIIDDYGQMDYLGDCFSNAERKTGVEVAYIILRKPKSGESEFEGFFMDEEEEAQVEGLQRYNFVRDIVGRYVGSVKIFDEQLNAAVRMNELTKTFYKSKIGLNLTTDEAKTTREEFKKDLQKSAWNYVLDKMNMGKYVTKSVKDDINKFVETQQKIPFTMKNIYAMIQMIVGTQRSRMDRALEDVFDRITKHYHENRYAVEGWKTNSHYLVNQKFILDGLTEISWSGKFAVRYGSHNLEKIEDLLKALCYITGKDYNKSISLYDRCNHEFMVEREGQVLLDQSVKFRAYPVYFRNESDMLSYLEKNPDCKRLPQVEFGQWFDWEFFEIKGYKKGTIHFKFKDENVWARFNQEISRIKGYPLFEPKKGGQS</sequence>
<evidence type="ECO:0000313" key="3">
    <source>
        <dbReference type="Proteomes" id="UP000238157"/>
    </source>
</evidence>
<organism evidence="2 3">
    <name type="scientific">Mongoliibacter ruber</name>
    <dbReference type="NCBI Taxonomy" id="1750599"/>
    <lineage>
        <taxon>Bacteria</taxon>
        <taxon>Pseudomonadati</taxon>
        <taxon>Bacteroidota</taxon>
        <taxon>Cytophagia</taxon>
        <taxon>Cytophagales</taxon>
        <taxon>Cyclobacteriaceae</taxon>
        <taxon>Mongoliibacter</taxon>
    </lineage>
</organism>
<feature type="domain" description="DUF4942" evidence="1">
    <location>
        <begin position="251"/>
        <end position="489"/>
    </location>
</feature>
<dbReference type="InterPro" id="IPR031339">
    <property type="entry name" value="DUF4942"/>
</dbReference>
<dbReference type="SUPFAM" id="SSF53335">
    <property type="entry name" value="S-adenosyl-L-methionine-dependent methyltransferases"/>
    <property type="match status" value="1"/>
</dbReference>
<gene>
    <name evidence="2" type="ORF">CLW00_101264</name>
</gene>
<protein>
    <submittedName>
        <fullName evidence="2">Uncharacterized protein DUF4942</fullName>
    </submittedName>
</protein>
<evidence type="ECO:0000313" key="2">
    <source>
        <dbReference type="EMBL" id="PRY90600.1"/>
    </source>
</evidence>
<dbReference type="RefSeq" id="WP_106131840.1">
    <property type="nucleotide sequence ID" value="NZ_PVTR01000001.1"/>
</dbReference>
<dbReference type="Pfam" id="PF13708">
    <property type="entry name" value="DUF4942"/>
    <property type="match status" value="1"/>
</dbReference>
<dbReference type="InterPro" id="IPR029063">
    <property type="entry name" value="SAM-dependent_MTases_sf"/>
</dbReference>
<reference evidence="2 3" key="1">
    <citation type="submission" date="2018-03" db="EMBL/GenBank/DDBJ databases">
        <title>Genomic Encyclopedia of Archaeal and Bacterial Type Strains, Phase II (KMG-II): from individual species to whole genera.</title>
        <authorList>
            <person name="Goeker M."/>
        </authorList>
    </citation>
    <scope>NUCLEOTIDE SEQUENCE [LARGE SCALE GENOMIC DNA]</scope>
    <source>
        <strain evidence="2 3">DSM 27929</strain>
    </source>
</reference>
<evidence type="ECO:0000259" key="1">
    <source>
        <dbReference type="Pfam" id="PF13708"/>
    </source>
</evidence>